<feature type="transmembrane region" description="Helical" evidence="1">
    <location>
        <begin position="77"/>
        <end position="95"/>
    </location>
</feature>
<evidence type="ECO:0000313" key="2">
    <source>
        <dbReference type="EMBL" id="QXT63936.1"/>
    </source>
</evidence>
<dbReference type="EMBL" id="CP079216">
    <property type="protein sequence ID" value="QXT63936.1"/>
    <property type="molecule type" value="Genomic_DNA"/>
</dbReference>
<gene>
    <name evidence="2" type="ORF">KDB89_05635</name>
</gene>
<keyword evidence="1" id="KW-0472">Membrane</keyword>
<keyword evidence="1" id="KW-1133">Transmembrane helix</keyword>
<evidence type="ECO:0000313" key="3">
    <source>
        <dbReference type="Proteomes" id="UP000824504"/>
    </source>
</evidence>
<name>A0ABX8SKM6_9ACTN</name>
<organism evidence="2 3">
    <name type="scientific">Tessaracoccus palaemonis</name>
    <dbReference type="NCBI Taxonomy" id="2829499"/>
    <lineage>
        <taxon>Bacteria</taxon>
        <taxon>Bacillati</taxon>
        <taxon>Actinomycetota</taxon>
        <taxon>Actinomycetes</taxon>
        <taxon>Propionibacteriales</taxon>
        <taxon>Propionibacteriaceae</taxon>
        <taxon>Tessaracoccus</taxon>
    </lineage>
</organism>
<feature type="transmembrane region" description="Helical" evidence="1">
    <location>
        <begin position="12"/>
        <end position="45"/>
    </location>
</feature>
<sequence length="103" mass="10575">MHHRWLPPSILGLAALCAAVIGGWAVVEGATILVLLPAVVLVAALATWRTKVGVWVAFGGAALALIVGMVLGDLVEAYLLPAALFAAMAAALKLAPRRAEVRA</sequence>
<accession>A0ABX8SKM6</accession>
<feature type="transmembrane region" description="Helical" evidence="1">
    <location>
        <begin position="52"/>
        <end position="71"/>
    </location>
</feature>
<dbReference type="RefSeq" id="WP_219083862.1">
    <property type="nucleotide sequence ID" value="NZ_CP079216.1"/>
</dbReference>
<keyword evidence="1" id="KW-0812">Transmembrane</keyword>
<reference evidence="2 3" key="1">
    <citation type="submission" date="2021-07" db="EMBL/GenBank/DDBJ databases">
        <title>complete genome sequencing of Tessaracoccus sp.J1M15.</title>
        <authorList>
            <person name="Bae J.-W."/>
            <person name="Kim D.-y."/>
        </authorList>
    </citation>
    <scope>NUCLEOTIDE SEQUENCE [LARGE SCALE GENOMIC DNA]</scope>
    <source>
        <strain evidence="2 3">J1M15</strain>
    </source>
</reference>
<proteinExistence type="predicted"/>
<evidence type="ECO:0000256" key="1">
    <source>
        <dbReference type="SAM" id="Phobius"/>
    </source>
</evidence>
<protein>
    <submittedName>
        <fullName evidence="2">Uncharacterized protein</fullName>
    </submittedName>
</protein>
<dbReference type="Proteomes" id="UP000824504">
    <property type="component" value="Chromosome"/>
</dbReference>
<keyword evidence="3" id="KW-1185">Reference proteome</keyword>